<evidence type="ECO:0000313" key="1">
    <source>
        <dbReference type="EMBL" id="KAJ0088211.1"/>
    </source>
</evidence>
<sequence>MANAAITKLLFFHGWLTGRVRTRKKKVVYGITLVTGCAIAMYLSHDLICDSIHDSVMIFLLYRKLWSWKEYEGGFPAFAVVVRRRPPEELCNLFPGFCGLAFAVITILTSIATIVTNHDQCCHHKVTVLPWLAYKEGLELGNRKLFMGSLLSLGSGVGRSMRAGSQFLLLSSKEYHHKSLCNLFPSSCRLAFSVITMLFSVAAVVI</sequence>
<dbReference type="Proteomes" id="UP001164250">
    <property type="component" value="Chromosome 9"/>
</dbReference>
<name>A0ACC1ANG7_9ROSI</name>
<reference evidence="2" key="1">
    <citation type="journal article" date="2023" name="G3 (Bethesda)">
        <title>Genome assembly and association tests identify interacting loci associated with vigor, precocity, and sex in interspecific pistachio rootstocks.</title>
        <authorList>
            <person name="Palmer W."/>
            <person name="Jacygrad E."/>
            <person name="Sagayaradj S."/>
            <person name="Cavanaugh K."/>
            <person name="Han R."/>
            <person name="Bertier L."/>
            <person name="Beede B."/>
            <person name="Kafkas S."/>
            <person name="Golino D."/>
            <person name="Preece J."/>
            <person name="Michelmore R."/>
        </authorList>
    </citation>
    <scope>NUCLEOTIDE SEQUENCE [LARGE SCALE GENOMIC DNA]</scope>
</reference>
<dbReference type="EMBL" id="CM047905">
    <property type="protein sequence ID" value="KAJ0088211.1"/>
    <property type="molecule type" value="Genomic_DNA"/>
</dbReference>
<accession>A0ACC1ANG7</accession>
<organism evidence="1 2">
    <name type="scientific">Pistacia atlantica</name>
    <dbReference type="NCBI Taxonomy" id="434234"/>
    <lineage>
        <taxon>Eukaryota</taxon>
        <taxon>Viridiplantae</taxon>
        <taxon>Streptophyta</taxon>
        <taxon>Embryophyta</taxon>
        <taxon>Tracheophyta</taxon>
        <taxon>Spermatophyta</taxon>
        <taxon>Magnoliopsida</taxon>
        <taxon>eudicotyledons</taxon>
        <taxon>Gunneridae</taxon>
        <taxon>Pentapetalae</taxon>
        <taxon>rosids</taxon>
        <taxon>malvids</taxon>
        <taxon>Sapindales</taxon>
        <taxon>Anacardiaceae</taxon>
        <taxon>Pistacia</taxon>
    </lineage>
</organism>
<proteinExistence type="predicted"/>
<protein>
    <submittedName>
        <fullName evidence="1">Uncharacterized protein</fullName>
    </submittedName>
</protein>
<keyword evidence="2" id="KW-1185">Reference proteome</keyword>
<comment type="caution">
    <text evidence="1">The sequence shown here is derived from an EMBL/GenBank/DDBJ whole genome shotgun (WGS) entry which is preliminary data.</text>
</comment>
<gene>
    <name evidence="1" type="ORF">Patl1_31567</name>
</gene>
<evidence type="ECO:0000313" key="2">
    <source>
        <dbReference type="Proteomes" id="UP001164250"/>
    </source>
</evidence>